<reference evidence="8 9" key="1">
    <citation type="submission" date="2018-03" db="EMBL/GenBank/DDBJ databases">
        <title>Genome sequence of Clostridium liquoris DSM 100320.</title>
        <authorList>
            <person name="Poehlein A."/>
            <person name="Daniel R."/>
        </authorList>
    </citation>
    <scope>NUCLEOTIDE SEQUENCE [LARGE SCALE GENOMIC DNA]</scope>
    <source>
        <strain evidence="8 9">DSM 100320</strain>
    </source>
</reference>
<dbReference type="Proteomes" id="UP000239706">
    <property type="component" value="Unassembled WGS sequence"/>
</dbReference>
<dbReference type="GO" id="GO:0046872">
    <property type="term" value="F:metal ion binding"/>
    <property type="evidence" value="ECO:0007669"/>
    <property type="project" value="UniProtKB-UniRule"/>
</dbReference>
<dbReference type="GO" id="GO:0006518">
    <property type="term" value="P:peptide metabolic process"/>
    <property type="evidence" value="ECO:0007669"/>
    <property type="project" value="TreeGrafter"/>
</dbReference>
<feature type="domain" description="Peptidase M3A/M3B catalytic" evidence="7">
    <location>
        <begin position="159"/>
        <end position="545"/>
    </location>
</feature>
<dbReference type="Pfam" id="PF01432">
    <property type="entry name" value="Peptidase_M3"/>
    <property type="match status" value="1"/>
</dbReference>
<keyword evidence="4 6" id="KW-0862">Zinc</keyword>
<evidence type="ECO:0000313" key="9">
    <source>
        <dbReference type="Proteomes" id="UP000239706"/>
    </source>
</evidence>
<evidence type="ECO:0000256" key="5">
    <source>
        <dbReference type="ARBA" id="ARBA00023049"/>
    </source>
</evidence>
<protein>
    <submittedName>
        <fullName evidence="8">Peptidase family M3</fullName>
    </submittedName>
</protein>
<evidence type="ECO:0000256" key="6">
    <source>
        <dbReference type="RuleBase" id="RU003435"/>
    </source>
</evidence>
<dbReference type="InterPro" id="IPR011976">
    <property type="entry name" value="Pept_M3B_oligopep-rel"/>
</dbReference>
<evidence type="ECO:0000256" key="2">
    <source>
        <dbReference type="ARBA" id="ARBA00022723"/>
    </source>
</evidence>
<keyword evidence="2 6" id="KW-0479">Metal-binding</keyword>
<dbReference type="GO" id="GO:0004222">
    <property type="term" value="F:metalloendopeptidase activity"/>
    <property type="evidence" value="ECO:0007669"/>
    <property type="project" value="InterPro"/>
</dbReference>
<evidence type="ECO:0000259" key="7">
    <source>
        <dbReference type="Pfam" id="PF01432"/>
    </source>
</evidence>
<proteinExistence type="inferred from homology"/>
<comment type="similarity">
    <text evidence="6">Belongs to the peptidase M3 family.</text>
</comment>
<dbReference type="NCBIfam" id="TIGR02289">
    <property type="entry name" value="M3_not_pepF"/>
    <property type="match status" value="1"/>
</dbReference>
<dbReference type="PANTHER" id="PTHR11804:SF48">
    <property type="entry name" value="PUTATIVE-RELATED"/>
    <property type="match status" value="1"/>
</dbReference>
<dbReference type="OrthoDB" id="9762795at2"/>
<dbReference type="Gene3D" id="1.10.1370.30">
    <property type="match status" value="1"/>
</dbReference>
<dbReference type="PANTHER" id="PTHR11804">
    <property type="entry name" value="PROTEASE M3 THIMET OLIGOPEPTIDASE-RELATED"/>
    <property type="match status" value="1"/>
</dbReference>
<keyword evidence="9" id="KW-1185">Reference proteome</keyword>
<organism evidence="8 9">
    <name type="scientific">Clostridium liquoris</name>
    <dbReference type="NCBI Taxonomy" id="1289519"/>
    <lineage>
        <taxon>Bacteria</taxon>
        <taxon>Bacillati</taxon>
        <taxon>Bacillota</taxon>
        <taxon>Clostridia</taxon>
        <taxon>Eubacteriales</taxon>
        <taxon>Clostridiaceae</taxon>
        <taxon>Clostridium</taxon>
    </lineage>
</organism>
<evidence type="ECO:0000256" key="3">
    <source>
        <dbReference type="ARBA" id="ARBA00022801"/>
    </source>
</evidence>
<evidence type="ECO:0000313" key="8">
    <source>
        <dbReference type="EMBL" id="PRR78834.1"/>
    </source>
</evidence>
<sequence length="557" mass="65994">MTKAYKTDIKQLEKEFSELLLRKIEGVDELENWLEDRSKLFDKVKENTGRNYFAFNGDNNNEELKKAYDYDEEVVMPLVKKYSAELDKCFYENKFRDKLPSKYDLLIKKCVNSIELFREENIPLEIEESKLSTEYYSITGNMTVNWEGGEKTLQQMNKYLKDPDRAIREKAWTLVQKRRLQDKEKLDEIMDKLIKIRDKKAKNANCKDFREYMFKKLERFSYTPEDCLNFHNSVLKYVVPVASEIRNNHKNELKVDNYRPWDLEGINIGEKPLKPYHDIEKLVDGVISIFEEKDEVFKNTLVKMKKEGTLDLESRRGKSPGGFCDYFPVSKVSCIFMSGAESHDDLVTLAHEGGHSVHNTLTSNIKLYEYRDMPSETAELASMSMELITMDRWNIFYKNEEELKRAKREQLEGIITFLPWGILVDRFQHFLYLNPQCTAEERNNKFLEMAKEFQFPTVDFTGFEEELKHYWKKQLHIYEVPFYYIEYAMAQLGALQIWRNYNANPKKTIEDYKKALSLGSSVEINEVYKAAGIKFDFSEEMIKELMSFVKEELNKLR</sequence>
<comment type="caution">
    <text evidence="8">The sequence shown here is derived from an EMBL/GenBank/DDBJ whole genome shotgun (WGS) entry which is preliminary data.</text>
</comment>
<accession>A0A2T0B4M0</accession>
<evidence type="ECO:0000256" key="1">
    <source>
        <dbReference type="ARBA" id="ARBA00022670"/>
    </source>
</evidence>
<dbReference type="InterPro" id="IPR045090">
    <property type="entry name" value="Pept_M3A_M3B"/>
</dbReference>
<dbReference type="GO" id="GO:0006508">
    <property type="term" value="P:proteolysis"/>
    <property type="evidence" value="ECO:0007669"/>
    <property type="project" value="UniProtKB-KW"/>
</dbReference>
<name>A0A2T0B4M0_9CLOT</name>
<evidence type="ECO:0000256" key="4">
    <source>
        <dbReference type="ARBA" id="ARBA00022833"/>
    </source>
</evidence>
<gene>
    <name evidence="8" type="ORF">CLLI_14160</name>
</gene>
<dbReference type="InterPro" id="IPR001567">
    <property type="entry name" value="Pept_M3A_M3B_dom"/>
</dbReference>
<keyword evidence="1 6" id="KW-0645">Protease</keyword>
<dbReference type="AlphaFoldDB" id="A0A2T0B4M0"/>
<dbReference type="RefSeq" id="WP_106063530.1">
    <property type="nucleotide sequence ID" value="NZ_PVXO01000036.1"/>
</dbReference>
<keyword evidence="5 6" id="KW-0482">Metalloprotease</keyword>
<dbReference type="SUPFAM" id="SSF55486">
    <property type="entry name" value="Metalloproteases ('zincins'), catalytic domain"/>
    <property type="match status" value="1"/>
</dbReference>
<dbReference type="EMBL" id="PVXO01000036">
    <property type="protein sequence ID" value="PRR78834.1"/>
    <property type="molecule type" value="Genomic_DNA"/>
</dbReference>
<comment type="cofactor">
    <cofactor evidence="6">
        <name>Zn(2+)</name>
        <dbReference type="ChEBI" id="CHEBI:29105"/>
    </cofactor>
    <text evidence="6">Binds 1 zinc ion.</text>
</comment>
<dbReference type="CDD" id="cd09606">
    <property type="entry name" value="M3B_PepF"/>
    <property type="match status" value="1"/>
</dbReference>
<keyword evidence="3 6" id="KW-0378">Hydrolase</keyword>